<dbReference type="SUPFAM" id="SSF53822">
    <property type="entry name" value="Periplasmic binding protein-like I"/>
    <property type="match status" value="1"/>
</dbReference>
<keyword evidence="3" id="KW-0732">Signal</keyword>
<gene>
    <name evidence="5" type="ORF">HMPREF9473_02396</name>
</gene>
<dbReference type="InterPro" id="IPR025997">
    <property type="entry name" value="SBP_2_dom"/>
</dbReference>
<evidence type="ECO:0000313" key="5">
    <source>
        <dbReference type="EMBL" id="EHI59611.1"/>
    </source>
</evidence>
<dbReference type="Proteomes" id="UP000005384">
    <property type="component" value="Unassembled WGS sequence"/>
</dbReference>
<dbReference type="HOGENOM" id="CLU_037628_3_2_9"/>
<proteinExistence type="inferred from homology"/>
<comment type="caution">
    <text evidence="5">The sequence shown here is derived from an EMBL/GenBank/DDBJ whole genome shotgun (WGS) entry which is preliminary data.</text>
</comment>
<dbReference type="Gene3D" id="3.40.50.2300">
    <property type="match status" value="2"/>
</dbReference>
<sequence length="345" mass="38334">MKLSVKRTGRQFFGLVLPVLLFVMLLAGCHAAPGEEKAEDMRTPTDDNLIVVGVSQVGSESVWRTANTASIRKAFTKENGYFLIFDNARQKQENQIKALRSFISQRVDYIVFSPITEDGWDTVLQEAKEAGIPVILIDRKVNVKDQSLYTTWIGSDFQKEGQMAGETLAGYLKARGRQEEDIRMVVLQGTKGATATIGRSTGFDEVAKLHPNWLILEQVDAEFTTAKGQEEMKRLLARYEDIDVVISQNDDMTFGALDAIHQAGKTVGEAGDILVISFDAVEDALKLVEDGIITADIECNPNQGEYAEAIIRQLESGKTVDKMNFLPERVFTRENIQEFRSGSDG</sequence>
<dbReference type="InterPro" id="IPR028082">
    <property type="entry name" value="Peripla_BP_I"/>
</dbReference>
<name>G5IFW8_9FIRM</name>
<evidence type="ECO:0000259" key="4">
    <source>
        <dbReference type="Pfam" id="PF13407"/>
    </source>
</evidence>
<organism evidence="5 6">
    <name type="scientific">Hungatella hathewayi WAL-18680</name>
    <dbReference type="NCBI Taxonomy" id="742737"/>
    <lineage>
        <taxon>Bacteria</taxon>
        <taxon>Bacillati</taxon>
        <taxon>Bacillota</taxon>
        <taxon>Clostridia</taxon>
        <taxon>Lachnospirales</taxon>
        <taxon>Lachnospiraceae</taxon>
        <taxon>Hungatella</taxon>
    </lineage>
</organism>
<dbReference type="PANTHER" id="PTHR46847">
    <property type="entry name" value="D-ALLOSE-BINDING PERIPLASMIC PROTEIN-RELATED"/>
    <property type="match status" value="1"/>
</dbReference>
<dbReference type="GO" id="GO:0030246">
    <property type="term" value="F:carbohydrate binding"/>
    <property type="evidence" value="ECO:0007669"/>
    <property type="project" value="UniProtKB-ARBA"/>
</dbReference>
<dbReference type="RefSeq" id="WP_006780376.1">
    <property type="nucleotide sequence ID" value="NZ_CP040506.1"/>
</dbReference>
<accession>G5IFW8</accession>
<reference evidence="5 6" key="1">
    <citation type="submission" date="2011-08" db="EMBL/GenBank/DDBJ databases">
        <title>The Genome Sequence of Clostridium hathewayi WAL-18680.</title>
        <authorList>
            <consortium name="The Broad Institute Genome Sequencing Platform"/>
            <person name="Earl A."/>
            <person name="Ward D."/>
            <person name="Feldgarden M."/>
            <person name="Gevers D."/>
            <person name="Finegold S.M."/>
            <person name="Summanen P.H."/>
            <person name="Molitoris D.R."/>
            <person name="Song M."/>
            <person name="Daigneault M."/>
            <person name="Allen-Vercoe E."/>
            <person name="Young S.K."/>
            <person name="Zeng Q."/>
            <person name="Gargeya S."/>
            <person name="Fitzgerald M."/>
            <person name="Haas B."/>
            <person name="Abouelleil A."/>
            <person name="Alvarado L."/>
            <person name="Arachchi H.M."/>
            <person name="Berlin A."/>
            <person name="Brown A."/>
            <person name="Chapman S.B."/>
            <person name="Chen Z."/>
            <person name="Dunbar C."/>
            <person name="Freedman E."/>
            <person name="Gearin G."/>
            <person name="Gellesch M."/>
            <person name="Goldberg J."/>
            <person name="Griggs A."/>
            <person name="Gujja S."/>
            <person name="Heiman D."/>
            <person name="Howarth C."/>
            <person name="Larson L."/>
            <person name="Lui A."/>
            <person name="MacDonald P.J.P."/>
            <person name="Montmayeur A."/>
            <person name="Murphy C."/>
            <person name="Neiman D."/>
            <person name="Pearson M."/>
            <person name="Priest M."/>
            <person name="Roberts A."/>
            <person name="Saif S."/>
            <person name="Shea T."/>
            <person name="Shenoy N."/>
            <person name="Sisk P."/>
            <person name="Stolte C."/>
            <person name="Sykes S."/>
            <person name="Wortman J."/>
            <person name="Nusbaum C."/>
            <person name="Birren B."/>
        </authorList>
    </citation>
    <scope>NUCLEOTIDE SEQUENCE [LARGE SCALE GENOMIC DNA]</scope>
    <source>
        <strain evidence="5 6">WAL-18680</strain>
    </source>
</reference>
<evidence type="ECO:0000256" key="1">
    <source>
        <dbReference type="ARBA" id="ARBA00004196"/>
    </source>
</evidence>
<dbReference type="AlphaFoldDB" id="G5IFW8"/>
<dbReference type="CDD" id="cd06309">
    <property type="entry name" value="PBP1_galactofuranose_YtfQ-like"/>
    <property type="match status" value="1"/>
</dbReference>
<dbReference type="PATRIC" id="fig|742737.3.peg.2418"/>
<comment type="similarity">
    <text evidence="2">Belongs to the bacterial solute-binding protein 2 family.</text>
</comment>
<comment type="subcellular location">
    <subcellularLocation>
        <location evidence="1">Cell envelope</location>
    </subcellularLocation>
</comment>
<feature type="domain" description="Periplasmic binding protein" evidence="4">
    <location>
        <begin position="56"/>
        <end position="316"/>
    </location>
</feature>
<dbReference type="GO" id="GO:0030313">
    <property type="term" value="C:cell envelope"/>
    <property type="evidence" value="ECO:0007669"/>
    <property type="project" value="UniProtKB-SubCell"/>
</dbReference>
<protein>
    <recommendedName>
        <fullName evidence="4">Periplasmic binding protein domain-containing protein</fullName>
    </recommendedName>
</protein>
<dbReference type="PANTHER" id="PTHR46847:SF3">
    <property type="entry name" value="GALACTOFURANOSE-BINDING PROTEIN YTFQ"/>
    <property type="match status" value="1"/>
</dbReference>
<evidence type="ECO:0000256" key="2">
    <source>
        <dbReference type="ARBA" id="ARBA00007639"/>
    </source>
</evidence>
<dbReference type="PROSITE" id="PS51257">
    <property type="entry name" value="PROKAR_LIPOPROTEIN"/>
    <property type="match status" value="1"/>
</dbReference>
<dbReference type="OrthoDB" id="9814427at2"/>
<dbReference type="EMBL" id="ADLN01000051">
    <property type="protein sequence ID" value="EHI59611.1"/>
    <property type="molecule type" value="Genomic_DNA"/>
</dbReference>
<keyword evidence="6" id="KW-1185">Reference proteome</keyword>
<dbReference type="Pfam" id="PF13407">
    <property type="entry name" value="Peripla_BP_4"/>
    <property type="match status" value="1"/>
</dbReference>
<evidence type="ECO:0000256" key="3">
    <source>
        <dbReference type="ARBA" id="ARBA00022729"/>
    </source>
</evidence>
<evidence type="ECO:0000313" key="6">
    <source>
        <dbReference type="Proteomes" id="UP000005384"/>
    </source>
</evidence>